<evidence type="ECO:0000313" key="2">
    <source>
        <dbReference type="Proteomes" id="UP001558613"/>
    </source>
</evidence>
<gene>
    <name evidence="1" type="ORF">QQF64_034669</name>
</gene>
<organism evidence="1 2">
    <name type="scientific">Cirrhinus molitorella</name>
    <name type="common">mud carp</name>
    <dbReference type="NCBI Taxonomy" id="172907"/>
    <lineage>
        <taxon>Eukaryota</taxon>
        <taxon>Metazoa</taxon>
        <taxon>Chordata</taxon>
        <taxon>Craniata</taxon>
        <taxon>Vertebrata</taxon>
        <taxon>Euteleostomi</taxon>
        <taxon>Actinopterygii</taxon>
        <taxon>Neopterygii</taxon>
        <taxon>Teleostei</taxon>
        <taxon>Ostariophysi</taxon>
        <taxon>Cypriniformes</taxon>
        <taxon>Cyprinidae</taxon>
        <taxon>Labeoninae</taxon>
        <taxon>Labeonini</taxon>
        <taxon>Cirrhinus</taxon>
    </lineage>
</organism>
<feature type="non-terminal residue" evidence="1">
    <location>
        <position position="71"/>
    </location>
</feature>
<keyword evidence="2" id="KW-1185">Reference proteome</keyword>
<accession>A0ABR3L2A7</accession>
<evidence type="ECO:0000313" key="1">
    <source>
        <dbReference type="EMBL" id="KAL1246983.1"/>
    </source>
</evidence>
<comment type="caution">
    <text evidence="1">The sequence shown here is derived from an EMBL/GenBank/DDBJ whole genome shotgun (WGS) entry which is preliminary data.</text>
</comment>
<protein>
    <submittedName>
        <fullName evidence="1">Uncharacterized protein</fullName>
    </submittedName>
</protein>
<name>A0ABR3L2A7_9TELE</name>
<sequence>MRRGGSCFSAELVRRSGEMTVGALLVHEQQQTRKLTIMLFHGTPLLEITPAWICRAGMMGSDCSSSLGHST</sequence>
<proteinExistence type="predicted"/>
<dbReference type="Proteomes" id="UP001558613">
    <property type="component" value="Unassembled WGS sequence"/>
</dbReference>
<reference evidence="1 2" key="1">
    <citation type="submission" date="2023-09" db="EMBL/GenBank/DDBJ databases">
        <authorList>
            <person name="Wang M."/>
        </authorList>
    </citation>
    <scope>NUCLEOTIDE SEQUENCE [LARGE SCALE GENOMIC DNA]</scope>
    <source>
        <strain evidence="1">GT-2023</strain>
        <tissue evidence="1">Liver</tissue>
    </source>
</reference>
<dbReference type="EMBL" id="JAYMGO010000032">
    <property type="protein sequence ID" value="KAL1246983.1"/>
    <property type="molecule type" value="Genomic_DNA"/>
</dbReference>